<sequence>MDTKDATCVAIPSKDRLLWLTEWARQRGATHPAFDFNTDDALSGPFVRIVLGIDPDRTPESRAAALLGFSSHLKRHLEEVPSRAQFAADLRRVLPRGLAIEEMHAYVHVYYALHEHRAETASLRHGSHTGFELTFKGEPVATAQTMGIASTVLDEAYGLLVSMSRSDFDAMSRFTRLRAAELLLTYFLHGTGRVQSWTIEDRRQLLMSEGCRIWRLLNPQDFFRLESGATQAVPLRDAALLAVVDRLASEDKVPRTAVPSGNAGHDDLGRSEPTQRKRGDSPFPMHVVIPGDIPPARDADDSAKINRYRPLQGPLAVELLPDLTSLSAIQQRLEDEFPWARGAVGEVLGELRLKRRCGALRCRLTPVLIAGGPGVGKTRFARRLAEELNLGFRAINVGGMHDSNALLGTSRGWSTGQPSPLLDLLLQSQSASGLVLLDEVEKAANNTVNSPPIASALLGLLEPESNRNWYDLFLQTECDLSMMSFILTCNSLQSLSKPLLSRCRLVYFDQPKREHIEAVVPHALSDLAREWGLPQDVFLGYELMVRALPVGSMRELKAVLTYQLKSELIAGQSKWLQ</sequence>
<evidence type="ECO:0000256" key="1">
    <source>
        <dbReference type="SAM" id="MobiDB-lite"/>
    </source>
</evidence>
<dbReference type="PANTHER" id="PTHR43718">
    <property type="entry name" value="LON PROTEASE"/>
    <property type="match status" value="1"/>
</dbReference>
<dbReference type="Pfam" id="PF00004">
    <property type="entry name" value="AAA"/>
    <property type="match status" value="1"/>
</dbReference>
<dbReference type="KEGG" id="hcz:G9Q37_11555"/>
<dbReference type="RefSeq" id="WP_166227338.1">
    <property type="nucleotide sequence ID" value="NZ_CP049989.1"/>
</dbReference>
<dbReference type="PANTHER" id="PTHR43718:SF2">
    <property type="entry name" value="LON PROTEASE HOMOLOG, MITOCHONDRIAL"/>
    <property type="match status" value="1"/>
</dbReference>
<name>A0A6G8II97_9BURK</name>
<dbReference type="EMBL" id="CP049989">
    <property type="protein sequence ID" value="QIM52736.1"/>
    <property type="molecule type" value="Genomic_DNA"/>
</dbReference>
<dbReference type="GO" id="GO:0004176">
    <property type="term" value="F:ATP-dependent peptidase activity"/>
    <property type="evidence" value="ECO:0007669"/>
    <property type="project" value="InterPro"/>
</dbReference>
<dbReference type="Gene3D" id="3.40.50.300">
    <property type="entry name" value="P-loop containing nucleotide triphosphate hydrolases"/>
    <property type="match status" value="1"/>
</dbReference>
<feature type="domain" description="AAA+ ATPase" evidence="2">
    <location>
        <begin position="363"/>
        <end position="512"/>
    </location>
</feature>
<dbReference type="InterPro" id="IPR003959">
    <property type="entry name" value="ATPase_AAA_core"/>
</dbReference>
<keyword evidence="4" id="KW-1185">Reference proteome</keyword>
<reference evidence="3 4" key="1">
    <citation type="submission" date="2020-03" db="EMBL/GenBank/DDBJ databases">
        <title>Hydrogenophaga sp. nov. isolated from cyanobacterial mat.</title>
        <authorList>
            <person name="Thorat V."/>
            <person name="Kirdat K."/>
            <person name="Tiwarekar B."/>
            <person name="Costa E.D."/>
            <person name="Yadav A."/>
        </authorList>
    </citation>
    <scope>NUCLEOTIDE SEQUENCE [LARGE SCALE GENOMIC DNA]</scope>
    <source>
        <strain evidence="3 4">BA0156</strain>
    </source>
</reference>
<dbReference type="Proteomes" id="UP000503162">
    <property type="component" value="Chromosome"/>
</dbReference>
<dbReference type="GO" id="GO:0005524">
    <property type="term" value="F:ATP binding"/>
    <property type="evidence" value="ECO:0007669"/>
    <property type="project" value="InterPro"/>
</dbReference>
<organism evidence="3 4">
    <name type="scientific">Hydrogenophaga crocea</name>
    <dbReference type="NCBI Taxonomy" id="2716225"/>
    <lineage>
        <taxon>Bacteria</taxon>
        <taxon>Pseudomonadati</taxon>
        <taxon>Pseudomonadota</taxon>
        <taxon>Betaproteobacteria</taxon>
        <taxon>Burkholderiales</taxon>
        <taxon>Comamonadaceae</taxon>
        <taxon>Hydrogenophaga</taxon>
    </lineage>
</organism>
<dbReference type="SMART" id="SM00382">
    <property type="entry name" value="AAA"/>
    <property type="match status" value="1"/>
</dbReference>
<dbReference type="InterPro" id="IPR003593">
    <property type="entry name" value="AAA+_ATPase"/>
</dbReference>
<evidence type="ECO:0000313" key="4">
    <source>
        <dbReference type="Proteomes" id="UP000503162"/>
    </source>
</evidence>
<dbReference type="InterPro" id="IPR027065">
    <property type="entry name" value="Lon_Prtase"/>
</dbReference>
<feature type="compositionally biased region" description="Basic and acidic residues" evidence="1">
    <location>
        <begin position="264"/>
        <end position="280"/>
    </location>
</feature>
<feature type="region of interest" description="Disordered" evidence="1">
    <location>
        <begin position="253"/>
        <end position="284"/>
    </location>
</feature>
<dbReference type="AlphaFoldDB" id="A0A6G8II97"/>
<dbReference type="GO" id="GO:0004252">
    <property type="term" value="F:serine-type endopeptidase activity"/>
    <property type="evidence" value="ECO:0007669"/>
    <property type="project" value="InterPro"/>
</dbReference>
<dbReference type="SUPFAM" id="SSF52540">
    <property type="entry name" value="P-loop containing nucleoside triphosphate hydrolases"/>
    <property type="match status" value="1"/>
</dbReference>
<dbReference type="GO" id="GO:0006515">
    <property type="term" value="P:protein quality control for misfolded or incompletely synthesized proteins"/>
    <property type="evidence" value="ECO:0007669"/>
    <property type="project" value="TreeGrafter"/>
</dbReference>
<evidence type="ECO:0000313" key="3">
    <source>
        <dbReference type="EMBL" id="QIM52736.1"/>
    </source>
</evidence>
<gene>
    <name evidence="3" type="ORF">G9Q37_11555</name>
</gene>
<protein>
    <submittedName>
        <fullName evidence="3">AAA family ATPase</fullName>
    </submittedName>
</protein>
<dbReference type="GO" id="GO:0016887">
    <property type="term" value="F:ATP hydrolysis activity"/>
    <property type="evidence" value="ECO:0007669"/>
    <property type="project" value="InterPro"/>
</dbReference>
<proteinExistence type="predicted"/>
<dbReference type="InterPro" id="IPR027417">
    <property type="entry name" value="P-loop_NTPase"/>
</dbReference>
<accession>A0A6G8II97</accession>
<evidence type="ECO:0000259" key="2">
    <source>
        <dbReference type="SMART" id="SM00382"/>
    </source>
</evidence>